<evidence type="ECO:0000256" key="3">
    <source>
        <dbReference type="ARBA" id="ARBA00022842"/>
    </source>
</evidence>
<evidence type="ECO:0000256" key="1">
    <source>
        <dbReference type="ARBA" id="ARBA00001946"/>
    </source>
</evidence>
<feature type="binding site" evidence="4">
    <location>
        <position position="72"/>
    </location>
    <ligand>
        <name>substrate</name>
    </ligand>
</feature>
<accession>A0A3L8PJ72</accession>
<comment type="caution">
    <text evidence="7">The sequence shown here is derived from an EMBL/GenBank/DDBJ whole genome shotgun (WGS) entry which is preliminary data.</text>
</comment>
<name>A0A3L8PJ72_9ACTN</name>
<keyword evidence="7" id="KW-0456">Lyase</keyword>
<proteinExistence type="predicted"/>
<dbReference type="GO" id="GO:0000287">
    <property type="term" value="F:magnesium ion binding"/>
    <property type="evidence" value="ECO:0007669"/>
    <property type="project" value="TreeGrafter"/>
</dbReference>
<sequence length="271" mass="28374">MTALSSFSQLDVPTALARSWRLIAADTLTPATPQVADVLVADLEDGVPAERKADARTTLTEWLDGGREAWVRINTAASPEWDNDVAALRDRRGVQGVMLAMAETAEQVEQTIEAFGGMPVVALIESALGVENAGEIARAGVVRIAFGTGDFRRDLGIAGDRTSLLYARSRLVVASRAARLPGPIDGPTVIDDPTVVADDTQHALSLGLTGRLCTSDQAASVVNTTCAPTPADVAAARAFVASPPEGYAGAIAPRLAQAKDTIRRAEAYGIE</sequence>
<evidence type="ECO:0000259" key="6">
    <source>
        <dbReference type="Pfam" id="PF03328"/>
    </source>
</evidence>
<dbReference type="PANTHER" id="PTHR32308">
    <property type="entry name" value="LYASE BETA SUBUNIT, PUTATIVE (AFU_ORTHOLOGUE AFUA_4G13030)-RELATED"/>
    <property type="match status" value="1"/>
</dbReference>
<dbReference type="Gene3D" id="3.20.20.60">
    <property type="entry name" value="Phosphoenolpyruvate-binding domains"/>
    <property type="match status" value="1"/>
</dbReference>
<dbReference type="RefSeq" id="WP_121795387.1">
    <property type="nucleotide sequence ID" value="NZ_RDBF01000014.1"/>
</dbReference>
<feature type="binding site" evidence="5">
    <location>
        <position position="125"/>
    </location>
    <ligand>
        <name>Mg(2+)</name>
        <dbReference type="ChEBI" id="CHEBI:18420"/>
    </ligand>
</feature>
<dbReference type="Pfam" id="PF03328">
    <property type="entry name" value="HpcH_HpaI"/>
    <property type="match status" value="1"/>
</dbReference>
<dbReference type="PIRSF" id="PIRSF015582">
    <property type="entry name" value="Cit_lyase_B"/>
    <property type="match status" value="1"/>
</dbReference>
<evidence type="ECO:0000313" key="7">
    <source>
        <dbReference type="EMBL" id="RLV54743.1"/>
    </source>
</evidence>
<dbReference type="GO" id="GO:0016829">
    <property type="term" value="F:lyase activity"/>
    <property type="evidence" value="ECO:0007669"/>
    <property type="project" value="UniProtKB-KW"/>
</dbReference>
<evidence type="ECO:0000256" key="2">
    <source>
        <dbReference type="ARBA" id="ARBA00022723"/>
    </source>
</evidence>
<dbReference type="OrthoDB" id="5172636at2"/>
<evidence type="ECO:0000256" key="4">
    <source>
        <dbReference type="PIRSR" id="PIRSR015582-1"/>
    </source>
</evidence>
<dbReference type="InterPro" id="IPR005000">
    <property type="entry name" value="Aldolase/citrate-lyase_domain"/>
</dbReference>
<comment type="cofactor">
    <cofactor evidence="1">
        <name>Mg(2+)</name>
        <dbReference type="ChEBI" id="CHEBI:18420"/>
    </cofactor>
</comment>
<feature type="domain" description="HpcH/HpaI aldolase/citrate lyase" evidence="6">
    <location>
        <begin position="31"/>
        <end position="214"/>
    </location>
</feature>
<organism evidence="7 8">
    <name type="scientific">Aeromicrobium phragmitis</name>
    <dbReference type="NCBI Taxonomy" id="2478914"/>
    <lineage>
        <taxon>Bacteria</taxon>
        <taxon>Bacillati</taxon>
        <taxon>Actinomycetota</taxon>
        <taxon>Actinomycetes</taxon>
        <taxon>Propionibacteriales</taxon>
        <taxon>Nocardioidaceae</taxon>
        <taxon>Aeromicrobium</taxon>
    </lineage>
</organism>
<evidence type="ECO:0000313" key="8">
    <source>
        <dbReference type="Proteomes" id="UP000282515"/>
    </source>
</evidence>
<dbReference type="GO" id="GO:0006107">
    <property type="term" value="P:oxaloacetate metabolic process"/>
    <property type="evidence" value="ECO:0007669"/>
    <property type="project" value="TreeGrafter"/>
</dbReference>
<reference evidence="7 8" key="1">
    <citation type="submission" date="2018-10" db="EMBL/GenBank/DDBJ databases">
        <title>Aeromicrobium sp. 9W16Y-2 whole genome shotgun sequence.</title>
        <authorList>
            <person name="Li F."/>
        </authorList>
    </citation>
    <scope>NUCLEOTIDE SEQUENCE [LARGE SCALE GENOMIC DNA]</scope>
    <source>
        <strain evidence="7 8">9W16Y-2</strain>
    </source>
</reference>
<keyword evidence="3 5" id="KW-0460">Magnesium</keyword>
<dbReference type="InterPro" id="IPR011206">
    <property type="entry name" value="Citrate_lyase_beta/mcl1/mcl2"/>
</dbReference>
<dbReference type="EMBL" id="RDBF01000014">
    <property type="protein sequence ID" value="RLV54743.1"/>
    <property type="molecule type" value="Genomic_DNA"/>
</dbReference>
<keyword evidence="8" id="KW-1185">Reference proteome</keyword>
<dbReference type="AlphaFoldDB" id="A0A3L8PJ72"/>
<dbReference type="InterPro" id="IPR040442">
    <property type="entry name" value="Pyrv_kinase-like_dom_sf"/>
</dbReference>
<dbReference type="SUPFAM" id="SSF51621">
    <property type="entry name" value="Phosphoenolpyruvate/pyruvate domain"/>
    <property type="match status" value="1"/>
</dbReference>
<feature type="binding site" evidence="5">
    <location>
        <position position="150"/>
    </location>
    <ligand>
        <name>Mg(2+)</name>
        <dbReference type="ChEBI" id="CHEBI:18420"/>
    </ligand>
</feature>
<keyword evidence="2 5" id="KW-0479">Metal-binding</keyword>
<dbReference type="PANTHER" id="PTHR32308:SF10">
    <property type="entry name" value="CITRATE LYASE SUBUNIT BETA"/>
    <property type="match status" value="1"/>
</dbReference>
<feature type="binding site" evidence="4">
    <location>
        <position position="125"/>
    </location>
    <ligand>
        <name>substrate</name>
    </ligand>
</feature>
<dbReference type="Proteomes" id="UP000282515">
    <property type="component" value="Unassembled WGS sequence"/>
</dbReference>
<dbReference type="InterPro" id="IPR015813">
    <property type="entry name" value="Pyrv/PenolPyrv_kinase-like_dom"/>
</dbReference>
<evidence type="ECO:0000256" key="5">
    <source>
        <dbReference type="PIRSR" id="PIRSR015582-2"/>
    </source>
</evidence>
<protein>
    <submittedName>
        <fullName evidence="7">CoA ester lyase</fullName>
    </submittedName>
</protein>
<gene>
    <name evidence="7" type="ORF">D9V41_14950</name>
</gene>